<proteinExistence type="predicted"/>
<feature type="transmembrane region" description="Helical" evidence="1">
    <location>
        <begin position="255"/>
        <end position="283"/>
    </location>
</feature>
<feature type="transmembrane region" description="Helical" evidence="1">
    <location>
        <begin position="214"/>
        <end position="235"/>
    </location>
</feature>
<dbReference type="EMBL" id="CADEBD010000042">
    <property type="protein sequence ID" value="CAB3221155.1"/>
    <property type="molecule type" value="Genomic_DNA"/>
</dbReference>
<protein>
    <submittedName>
        <fullName evidence="2">Uncharacterized protein</fullName>
    </submittedName>
</protein>
<name>A0A8S0YPL4_ARCPL</name>
<feature type="transmembrane region" description="Helical" evidence="1">
    <location>
        <begin position="304"/>
        <end position="325"/>
    </location>
</feature>
<comment type="caution">
    <text evidence="2">The sequence shown here is derived from an EMBL/GenBank/DDBJ whole genome shotgun (WGS) entry which is preliminary data.</text>
</comment>
<evidence type="ECO:0000313" key="3">
    <source>
        <dbReference type="Proteomes" id="UP000494256"/>
    </source>
</evidence>
<keyword evidence="1" id="KW-1133">Transmembrane helix</keyword>
<dbReference type="Proteomes" id="UP000494256">
    <property type="component" value="Unassembled WGS sequence"/>
</dbReference>
<organism evidence="2 3">
    <name type="scientific">Arctia plantaginis</name>
    <name type="common">Wood tiger moth</name>
    <name type="synonym">Phalaena plantaginis</name>
    <dbReference type="NCBI Taxonomy" id="874455"/>
    <lineage>
        <taxon>Eukaryota</taxon>
        <taxon>Metazoa</taxon>
        <taxon>Ecdysozoa</taxon>
        <taxon>Arthropoda</taxon>
        <taxon>Hexapoda</taxon>
        <taxon>Insecta</taxon>
        <taxon>Pterygota</taxon>
        <taxon>Neoptera</taxon>
        <taxon>Endopterygota</taxon>
        <taxon>Lepidoptera</taxon>
        <taxon>Glossata</taxon>
        <taxon>Ditrysia</taxon>
        <taxon>Noctuoidea</taxon>
        <taxon>Erebidae</taxon>
        <taxon>Arctiinae</taxon>
        <taxon>Arctia</taxon>
    </lineage>
</organism>
<accession>A0A8S0YPL4</accession>
<feature type="transmembrane region" description="Helical" evidence="1">
    <location>
        <begin position="136"/>
        <end position="161"/>
    </location>
</feature>
<feature type="transmembrane region" description="Helical" evidence="1">
    <location>
        <begin position="181"/>
        <end position="202"/>
    </location>
</feature>
<keyword evidence="1" id="KW-0812">Transmembrane</keyword>
<evidence type="ECO:0000313" key="2">
    <source>
        <dbReference type="EMBL" id="CAB3221155.1"/>
    </source>
</evidence>
<reference evidence="2 3" key="1">
    <citation type="submission" date="2020-04" db="EMBL/GenBank/DDBJ databases">
        <authorList>
            <person name="Wallbank WR R."/>
            <person name="Pardo Diaz C."/>
            <person name="Kozak K."/>
            <person name="Martin S."/>
            <person name="Jiggins C."/>
            <person name="Moest M."/>
            <person name="Warren A I."/>
            <person name="Byers J.R.P. K."/>
            <person name="Montejo-Kovacevich G."/>
            <person name="Yen C E."/>
        </authorList>
    </citation>
    <scope>NUCLEOTIDE SEQUENCE [LARGE SCALE GENOMIC DNA]</scope>
</reference>
<sequence>MYAEDFNHRSEETKRNSWEATASEFSSELSTQVSETRPLFQLYLISKKAPKSKRPLIKSTKFERLSFYNTYTIPAWKSEPICKEIVHHNSLIWLHVGNFMFKSLSHTFVHIFYASYSPEEHIFSTKMVPFCVGHKFLVLVASLSALMVSMNSLYLTFYYFINGFLYKNPWNRYNFEQNYNSGNIALLYYALLWGVTAILTFYVSKKFFWKVLHYAHWSIILTNILTVLYILIELSGLRRKREYVASTSDIITYKYWVLGLLCLYAIGIATLSEIIILYIFYPLGRLIDDYTFHYGEPPTRLRKISLQVVPFYYMIKFFALLYSLYGMRNSTKFIASQYLWCWYLMLVPLILGMIYNIYKQHVIRKASISQLFRPDPKWGPKDFSVRQLRKQYDSRVYVKSDVPRSLSRHLLSQAEPKVYKLDVRYDLYKKHHVEPLEVRFRVERENKEK</sequence>
<evidence type="ECO:0000256" key="1">
    <source>
        <dbReference type="SAM" id="Phobius"/>
    </source>
</evidence>
<keyword evidence="1" id="KW-0472">Membrane</keyword>
<feature type="transmembrane region" description="Helical" evidence="1">
    <location>
        <begin position="337"/>
        <end position="358"/>
    </location>
</feature>
<dbReference type="AlphaFoldDB" id="A0A8S0YPL4"/>
<gene>
    <name evidence="2" type="ORF">APLA_LOCUS712</name>
</gene>